<feature type="transmembrane region" description="Helical" evidence="1">
    <location>
        <begin position="249"/>
        <end position="269"/>
    </location>
</feature>
<feature type="transmembrane region" description="Helical" evidence="1">
    <location>
        <begin position="206"/>
        <end position="228"/>
    </location>
</feature>
<proteinExistence type="predicted"/>
<feature type="transmembrane region" description="Helical" evidence="1">
    <location>
        <begin position="24"/>
        <end position="44"/>
    </location>
</feature>
<dbReference type="EMBL" id="PDJD01000001">
    <property type="protein sequence ID" value="PFG21096.1"/>
    <property type="molecule type" value="Genomic_DNA"/>
</dbReference>
<dbReference type="RefSeq" id="WP_098469987.1">
    <property type="nucleotide sequence ID" value="NZ_PDJD01000001.1"/>
</dbReference>
<keyword evidence="3" id="KW-1185">Reference proteome</keyword>
<feature type="transmembrane region" description="Helical" evidence="1">
    <location>
        <begin position="89"/>
        <end position="109"/>
    </location>
</feature>
<evidence type="ECO:0000313" key="3">
    <source>
        <dbReference type="Proteomes" id="UP000224915"/>
    </source>
</evidence>
<comment type="caution">
    <text evidence="2">The sequence shown here is derived from an EMBL/GenBank/DDBJ whole genome shotgun (WGS) entry which is preliminary data.</text>
</comment>
<dbReference type="OrthoDB" id="9803163at2"/>
<feature type="transmembrane region" description="Helical" evidence="1">
    <location>
        <begin position="275"/>
        <end position="296"/>
    </location>
</feature>
<organism evidence="2 3">
    <name type="scientific">Serinibacter salmoneus</name>
    <dbReference type="NCBI Taxonomy" id="556530"/>
    <lineage>
        <taxon>Bacteria</taxon>
        <taxon>Bacillati</taxon>
        <taxon>Actinomycetota</taxon>
        <taxon>Actinomycetes</taxon>
        <taxon>Micrococcales</taxon>
        <taxon>Beutenbergiaceae</taxon>
        <taxon>Serinibacter</taxon>
    </lineage>
</organism>
<gene>
    <name evidence="2" type="ORF">ATL40_2716</name>
</gene>
<accession>A0A2A9D439</accession>
<dbReference type="Proteomes" id="UP000224915">
    <property type="component" value="Unassembled WGS sequence"/>
</dbReference>
<keyword evidence="1" id="KW-0812">Transmembrane</keyword>
<sequence>MNAHTLNTDRADVRVTILATYRSLRVGIVCAGALLLTSVTLEVVRVGAVPASISALFYSPVRTVFVGVLIAVGLALVAVQGRVRWENSLLDAAGVLVPLVAFVPTPLFAGTGAPSEGSPLWRVGADCAGGEACVPADLHVGIGNNVASYGLLGAITLVLLWAHRLHARRSAGASGQVPSLRSVTIATVIWVALGAWFVLARESFIAFGHNVSAIGFFALLIVVVVINARDATDGPAALSMGRSGFRRTYLVIAGAMGVAVVAGVGTFLFTGEQSAFALVFWLEVVLLVLFIAFWVAQTIEHWDHDVVDAAA</sequence>
<name>A0A2A9D439_9MICO</name>
<feature type="transmembrane region" description="Helical" evidence="1">
    <location>
        <begin position="183"/>
        <end position="200"/>
    </location>
</feature>
<evidence type="ECO:0000256" key="1">
    <source>
        <dbReference type="SAM" id="Phobius"/>
    </source>
</evidence>
<evidence type="ECO:0000313" key="2">
    <source>
        <dbReference type="EMBL" id="PFG21096.1"/>
    </source>
</evidence>
<keyword evidence="1" id="KW-1133">Transmembrane helix</keyword>
<feature type="transmembrane region" description="Helical" evidence="1">
    <location>
        <begin position="146"/>
        <end position="162"/>
    </location>
</feature>
<reference evidence="2 3" key="1">
    <citation type="submission" date="2017-10" db="EMBL/GenBank/DDBJ databases">
        <title>Sequencing the genomes of 1000 actinobacteria strains.</title>
        <authorList>
            <person name="Klenk H.-P."/>
        </authorList>
    </citation>
    <scope>NUCLEOTIDE SEQUENCE [LARGE SCALE GENOMIC DNA]</scope>
    <source>
        <strain evidence="2 3">DSM 21801</strain>
    </source>
</reference>
<dbReference type="AlphaFoldDB" id="A0A2A9D439"/>
<protein>
    <submittedName>
        <fullName evidence="2">Uncharacterized protein</fullName>
    </submittedName>
</protein>
<feature type="transmembrane region" description="Helical" evidence="1">
    <location>
        <begin position="56"/>
        <end position="77"/>
    </location>
</feature>
<keyword evidence="1" id="KW-0472">Membrane</keyword>